<keyword evidence="3" id="KW-1185">Reference proteome</keyword>
<dbReference type="InterPro" id="IPR013815">
    <property type="entry name" value="ATP_grasp_subdomain_1"/>
</dbReference>
<organism evidence="2 3">
    <name type="scientific">Streptomyces gibsoniae</name>
    <dbReference type="NCBI Taxonomy" id="3075529"/>
    <lineage>
        <taxon>Bacteria</taxon>
        <taxon>Bacillati</taxon>
        <taxon>Actinomycetota</taxon>
        <taxon>Actinomycetes</taxon>
        <taxon>Kitasatosporales</taxon>
        <taxon>Streptomycetaceae</taxon>
        <taxon>Streptomyces</taxon>
    </lineage>
</organism>
<sequence>VYLESGQAPKALRDEVSAHLAALEERMGKKLGQADDPLLVSVRSGAKFSMPGMMDTVLNIGLSDASVAGLATQSGDERFAWDSYRRLIQMFGKTVLGVDGDLFEEALEDAKAAKKVTVDTDLAAADLKKL</sequence>
<dbReference type="Proteomes" id="UP001183809">
    <property type="component" value="Unassembled WGS sequence"/>
</dbReference>
<accession>A0ABU2UB06</accession>
<feature type="non-terminal residue" evidence="2">
    <location>
        <position position="1"/>
    </location>
</feature>
<name>A0ABU2UB06_9ACTN</name>
<evidence type="ECO:0000313" key="2">
    <source>
        <dbReference type="EMBL" id="MDT0470433.1"/>
    </source>
</evidence>
<evidence type="ECO:0000313" key="3">
    <source>
        <dbReference type="Proteomes" id="UP001183809"/>
    </source>
</evidence>
<dbReference type="Gene3D" id="1.20.80.30">
    <property type="match status" value="1"/>
</dbReference>
<dbReference type="SUPFAM" id="SSF56059">
    <property type="entry name" value="Glutathione synthetase ATP-binding domain-like"/>
    <property type="match status" value="1"/>
</dbReference>
<reference evidence="3" key="1">
    <citation type="submission" date="2023-07" db="EMBL/GenBank/DDBJ databases">
        <title>30 novel species of actinomycetes from the DSMZ collection.</title>
        <authorList>
            <person name="Nouioui I."/>
        </authorList>
    </citation>
    <scope>NUCLEOTIDE SEQUENCE [LARGE SCALE GENOMIC DNA]</scope>
    <source>
        <strain evidence="3">DSM 41699</strain>
    </source>
</reference>
<dbReference type="PANTHER" id="PTHR22931:SF9">
    <property type="entry name" value="PYRUVATE, PHOSPHATE DIKINASE 1, CHLOROPLASTIC"/>
    <property type="match status" value="1"/>
</dbReference>
<gene>
    <name evidence="2" type="ORF">RM764_47365</name>
</gene>
<dbReference type="Pfam" id="PF01326">
    <property type="entry name" value="PPDK_N"/>
    <property type="match status" value="1"/>
</dbReference>
<dbReference type="RefSeq" id="WP_311701823.1">
    <property type="nucleotide sequence ID" value="NZ_JAVREY010000438.1"/>
</dbReference>
<dbReference type="EMBL" id="JAVREY010000438">
    <property type="protein sequence ID" value="MDT0470433.1"/>
    <property type="molecule type" value="Genomic_DNA"/>
</dbReference>
<dbReference type="PANTHER" id="PTHR22931">
    <property type="entry name" value="PHOSPHOENOLPYRUVATE DIKINASE-RELATED"/>
    <property type="match status" value="1"/>
</dbReference>
<dbReference type="Gene3D" id="3.30.1490.20">
    <property type="entry name" value="ATP-grasp fold, A domain"/>
    <property type="match status" value="1"/>
</dbReference>
<feature type="non-terminal residue" evidence="2">
    <location>
        <position position="130"/>
    </location>
</feature>
<dbReference type="InterPro" id="IPR002192">
    <property type="entry name" value="PPDK_AMP/ATP-bd"/>
</dbReference>
<proteinExistence type="predicted"/>
<feature type="domain" description="Pyruvate phosphate dikinase AMP/ATP-binding" evidence="1">
    <location>
        <begin position="4"/>
        <end position="68"/>
    </location>
</feature>
<comment type="caution">
    <text evidence="2">The sequence shown here is derived from an EMBL/GenBank/DDBJ whole genome shotgun (WGS) entry which is preliminary data.</text>
</comment>
<protein>
    <submittedName>
        <fullName evidence="2">PEP/pyruvate-binding domain-containing protein</fullName>
    </submittedName>
</protein>
<evidence type="ECO:0000259" key="1">
    <source>
        <dbReference type="Pfam" id="PF01326"/>
    </source>
</evidence>
<dbReference type="InterPro" id="IPR010121">
    <property type="entry name" value="Pyruvate_phosphate_dikinase"/>
</dbReference>